<keyword evidence="4 6" id="KW-1133">Transmembrane helix</keyword>
<dbReference type="NCBIfam" id="NF038404">
    <property type="entry name" value="perm_prefix_2"/>
    <property type="match status" value="1"/>
</dbReference>
<dbReference type="GO" id="GO:0005886">
    <property type="term" value="C:plasma membrane"/>
    <property type="evidence" value="ECO:0007669"/>
    <property type="project" value="UniProtKB-SubCell"/>
</dbReference>
<gene>
    <name evidence="9" type="ORF">ABV298_26865</name>
</gene>
<feature type="transmembrane region" description="Helical" evidence="6">
    <location>
        <begin position="746"/>
        <end position="770"/>
    </location>
</feature>
<dbReference type="EMBL" id="CP159289">
    <property type="protein sequence ID" value="XCH23897.1"/>
    <property type="molecule type" value="Genomic_DNA"/>
</dbReference>
<feature type="transmembrane region" description="Helical" evidence="6">
    <location>
        <begin position="455"/>
        <end position="478"/>
    </location>
</feature>
<feature type="transmembrane region" description="Helical" evidence="6">
    <location>
        <begin position="101"/>
        <end position="121"/>
    </location>
</feature>
<feature type="domain" description="ABC3 transporter permease C-terminal" evidence="7">
    <location>
        <begin position="367"/>
        <end position="483"/>
    </location>
</feature>
<feature type="transmembrane region" description="Helical" evidence="6">
    <location>
        <begin position="412"/>
        <end position="435"/>
    </location>
</feature>
<feature type="transmembrane region" description="Helical" evidence="6">
    <location>
        <begin position="499"/>
        <end position="523"/>
    </location>
</feature>
<evidence type="ECO:0000256" key="6">
    <source>
        <dbReference type="SAM" id="Phobius"/>
    </source>
</evidence>
<dbReference type="GO" id="GO:0022857">
    <property type="term" value="F:transmembrane transporter activity"/>
    <property type="evidence" value="ECO:0007669"/>
    <property type="project" value="TreeGrafter"/>
</dbReference>
<evidence type="ECO:0000256" key="2">
    <source>
        <dbReference type="ARBA" id="ARBA00022475"/>
    </source>
</evidence>
<evidence type="ECO:0000256" key="4">
    <source>
        <dbReference type="ARBA" id="ARBA00022989"/>
    </source>
</evidence>
<evidence type="ECO:0000259" key="7">
    <source>
        <dbReference type="Pfam" id="PF02687"/>
    </source>
</evidence>
<keyword evidence="2" id="KW-1003">Cell membrane</keyword>
<sequence length="869" mass="97240">MNAHTKPPRWATWLLTRWSHPDAREELQGDMLEMYAYWLQRRGKPAADRKYCLVVIRLLRPFARRRRTADYPETYSFSPAMIQNYFKIAFRNLLKSKTFSAVNIMGLALGMACSLAILLWIRDERGVDAFHANKDQLYRIYMREYFSGKVQGVIWTPGPLAEELKKSVPEIEMTTPFSWTVPQTFSVGTKTHKQATNWASGDFFKMFSFKLLQGTPDGALRDPGSIAISRNMAEVFFGSPEQAIGKAIRYDNRKEMTVTAVFENIGTNSTLQFDCLMTWDAYIDDNGWAKDWGNTDPLTFFKLRKDADPAKVEAKMRHLLDKTNRDAGKPYKTQLAMQPFHEYYLNSNIKDAKMDGGRIEYVRLFTFVAVFILLIACINFMNLATARSTRRAKEVGVRKVVGAMRSMLAGQFMGEALLITLLSAGLAVLLVALLLPSFNSLTGKQMVLPVSEPSFWGIIAGLLIVTSLVAGSYPAMFLSSLNPVRILKGALKSDSSSGWVRQGLVVFQFGLSVILIVGMIIIYRQVGFVQNKNLGFDRENLVYFPIEGELFNKFDILKTELSRIPGVKHVSHMTATPASNGNGTDGITWPGSDPNDQVRFTPVGVGYDFIKTMDLKMALGRDFSRDFPTDSSGVIVNETAVKVMGLKEPVGREIKWGKSKVHIVGVLKDFHFQSLHTAIRPLIAYLGARQPSGNVVIRIEAGKTPETLVTIGKVTRKLNPNVPFTYAFTDQEYARQYQSEQIVGKLAGYFAFLAIFISCLGLFGLAAFTAEQRTKEIGVRKVLGASVAGIVALLSRDFLKLVVMAIVLASPVAWYIMKQWLQGFAYQIDIEWWMFALAGVIAVLIAVFTISFQSIKAATANPVRSLRSE</sequence>
<accession>A0AAU8FK37</accession>
<keyword evidence="5 6" id="KW-0472">Membrane</keyword>
<feature type="transmembrane region" description="Helical" evidence="6">
    <location>
        <begin position="798"/>
        <end position="817"/>
    </location>
</feature>
<dbReference type="RefSeq" id="WP_353719221.1">
    <property type="nucleotide sequence ID" value="NZ_CP159289.1"/>
</dbReference>
<feature type="domain" description="MacB-like periplasmic core" evidence="8">
    <location>
        <begin position="560"/>
        <end position="708"/>
    </location>
</feature>
<dbReference type="Pfam" id="PF02687">
    <property type="entry name" value="FtsX"/>
    <property type="match status" value="2"/>
</dbReference>
<evidence type="ECO:0000313" key="9">
    <source>
        <dbReference type="EMBL" id="XCH23897.1"/>
    </source>
</evidence>
<evidence type="ECO:0000256" key="1">
    <source>
        <dbReference type="ARBA" id="ARBA00004651"/>
    </source>
</evidence>
<reference evidence="9" key="1">
    <citation type="submission" date="2024-06" db="EMBL/GenBank/DDBJ databases">
        <title>Sequencing and assembly of the genome of Dyadobacter sp. strain 676, a symbiont of Cyamopsis tetragonoloba.</title>
        <authorList>
            <person name="Guro P."/>
            <person name="Sazanova A."/>
            <person name="Kuznetsova I."/>
            <person name="Belimov A."/>
            <person name="Safronova V."/>
        </authorList>
    </citation>
    <scope>NUCLEOTIDE SEQUENCE</scope>
    <source>
        <strain evidence="9">676</strain>
    </source>
</reference>
<evidence type="ECO:0000259" key="8">
    <source>
        <dbReference type="Pfam" id="PF12704"/>
    </source>
</evidence>
<dbReference type="Pfam" id="PF12704">
    <property type="entry name" value="MacB_PCD"/>
    <property type="match status" value="2"/>
</dbReference>
<name>A0AAU8FK37_9BACT</name>
<evidence type="ECO:0000256" key="5">
    <source>
        <dbReference type="ARBA" id="ARBA00023136"/>
    </source>
</evidence>
<dbReference type="PANTHER" id="PTHR30572">
    <property type="entry name" value="MEMBRANE COMPONENT OF TRANSPORTER-RELATED"/>
    <property type="match status" value="1"/>
</dbReference>
<keyword evidence="3 6" id="KW-0812">Transmembrane</keyword>
<proteinExistence type="predicted"/>
<dbReference type="InterPro" id="IPR047699">
    <property type="entry name" value="Permease_put_prefix"/>
</dbReference>
<protein>
    <submittedName>
        <fullName evidence="9">ABC transporter permease</fullName>
    </submittedName>
</protein>
<dbReference type="InterPro" id="IPR025857">
    <property type="entry name" value="MacB_PCD"/>
</dbReference>
<organism evidence="9">
    <name type="scientific">Dyadobacter sp. 676</name>
    <dbReference type="NCBI Taxonomy" id="3088362"/>
    <lineage>
        <taxon>Bacteria</taxon>
        <taxon>Pseudomonadati</taxon>
        <taxon>Bacteroidota</taxon>
        <taxon>Cytophagia</taxon>
        <taxon>Cytophagales</taxon>
        <taxon>Spirosomataceae</taxon>
        <taxon>Dyadobacter</taxon>
    </lineage>
</organism>
<dbReference type="PANTHER" id="PTHR30572:SF18">
    <property type="entry name" value="ABC-TYPE MACROLIDE FAMILY EXPORT SYSTEM PERMEASE COMPONENT 2"/>
    <property type="match status" value="1"/>
</dbReference>
<feature type="domain" description="MacB-like periplasmic core" evidence="8">
    <location>
        <begin position="100"/>
        <end position="318"/>
    </location>
</feature>
<dbReference type="InterPro" id="IPR050250">
    <property type="entry name" value="Macrolide_Exporter_MacB"/>
</dbReference>
<feature type="domain" description="ABC3 transporter permease C-terminal" evidence="7">
    <location>
        <begin position="750"/>
        <end position="862"/>
    </location>
</feature>
<feature type="transmembrane region" description="Helical" evidence="6">
    <location>
        <begin position="832"/>
        <end position="852"/>
    </location>
</feature>
<feature type="transmembrane region" description="Helical" evidence="6">
    <location>
        <begin position="364"/>
        <end position="384"/>
    </location>
</feature>
<evidence type="ECO:0000256" key="3">
    <source>
        <dbReference type="ARBA" id="ARBA00022692"/>
    </source>
</evidence>
<comment type="subcellular location">
    <subcellularLocation>
        <location evidence="1">Cell membrane</location>
        <topology evidence="1">Multi-pass membrane protein</topology>
    </subcellularLocation>
</comment>
<dbReference type="InterPro" id="IPR003838">
    <property type="entry name" value="ABC3_permease_C"/>
</dbReference>
<dbReference type="AlphaFoldDB" id="A0AAU8FK37"/>